<dbReference type="PIRSF" id="PIRSF000161">
    <property type="entry name" value="DHPR"/>
    <property type="match status" value="1"/>
</dbReference>
<evidence type="ECO:0000256" key="5">
    <source>
        <dbReference type="ARBA" id="ARBA00022915"/>
    </source>
</evidence>
<dbReference type="Gene3D" id="3.30.360.10">
    <property type="entry name" value="Dihydrodipicolinate Reductase, domain 2"/>
    <property type="match status" value="1"/>
</dbReference>
<feature type="binding site" evidence="13">
    <location>
        <position position="164"/>
    </location>
    <ligand>
        <name>(S)-2,3,4,5-tetrahydrodipicolinate</name>
        <dbReference type="ChEBI" id="CHEBI:16845"/>
    </ligand>
</feature>
<dbReference type="Pfam" id="PF01113">
    <property type="entry name" value="DapB_N"/>
    <property type="match status" value="1"/>
</dbReference>
<dbReference type="RefSeq" id="WP_141481540.1">
    <property type="nucleotide sequence ID" value="NZ_VICD02000063.1"/>
</dbReference>
<evidence type="ECO:0000313" key="17">
    <source>
        <dbReference type="Proteomes" id="UP000320431"/>
    </source>
</evidence>
<dbReference type="Pfam" id="PF05173">
    <property type="entry name" value="DapB_C"/>
    <property type="match status" value="1"/>
</dbReference>
<dbReference type="PROSITE" id="PS01298">
    <property type="entry name" value="DAPB"/>
    <property type="match status" value="1"/>
</dbReference>
<comment type="function">
    <text evidence="13">Catalyzes the conversion of 4-hydroxy-tetrahydrodipicolinate (HTPA) to tetrahydrodipicolinate.</text>
</comment>
<dbReference type="GO" id="GO:0019877">
    <property type="term" value="P:diaminopimelate biosynthetic process"/>
    <property type="evidence" value="ECO:0007669"/>
    <property type="project" value="UniProtKB-UniRule"/>
</dbReference>
<evidence type="ECO:0000256" key="2">
    <source>
        <dbReference type="ARBA" id="ARBA00022490"/>
    </source>
</evidence>
<evidence type="ECO:0000259" key="14">
    <source>
        <dbReference type="Pfam" id="PF01113"/>
    </source>
</evidence>
<feature type="active site" description="Proton donor" evidence="13">
    <location>
        <position position="167"/>
    </location>
</feature>
<feature type="binding site" evidence="13">
    <location>
        <begin position="107"/>
        <end position="109"/>
    </location>
    <ligand>
        <name>NAD(+)</name>
        <dbReference type="ChEBI" id="CHEBI:57540"/>
    </ligand>
</feature>
<evidence type="ECO:0000256" key="8">
    <source>
        <dbReference type="ARBA" id="ARBA00023154"/>
    </source>
</evidence>
<dbReference type="GO" id="GO:0051287">
    <property type="term" value="F:NAD binding"/>
    <property type="evidence" value="ECO:0007669"/>
    <property type="project" value="UniProtKB-UniRule"/>
</dbReference>
<dbReference type="HAMAP" id="MF_00102">
    <property type="entry name" value="DapB"/>
    <property type="match status" value="1"/>
</dbReference>
<dbReference type="UniPathway" id="UPA00034">
    <property type="reaction ID" value="UER00018"/>
</dbReference>
<name>A0A508B174_9GAMM</name>
<evidence type="ECO:0000256" key="12">
    <source>
        <dbReference type="ARBA" id="ARBA00049396"/>
    </source>
</evidence>
<dbReference type="PANTHER" id="PTHR20836:SF0">
    <property type="entry name" value="4-HYDROXY-TETRAHYDRODIPICOLINATE REDUCTASE 1, CHLOROPLASTIC-RELATED"/>
    <property type="match status" value="1"/>
</dbReference>
<feature type="binding site" evidence="13">
    <location>
        <begin position="173"/>
        <end position="174"/>
    </location>
    <ligand>
        <name>(S)-2,3,4,5-tetrahydrodipicolinate</name>
        <dbReference type="ChEBI" id="CHEBI:16845"/>
    </ligand>
</feature>
<dbReference type="GO" id="GO:0009089">
    <property type="term" value="P:lysine biosynthetic process via diaminopimelate"/>
    <property type="evidence" value="ECO:0007669"/>
    <property type="project" value="UniProtKB-UniRule"/>
</dbReference>
<dbReference type="GO" id="GO:0005829">
    <property type="term" value="C:cytosol"/>
    <property type="evidence" value="ECO:0007669"/>
    <property type="project" value="TreeGrafter"/>
</dbReference>
<proteinExistence type="inferred from homology"/>
<keyword evidence="3 13" id="KW-0028">Amino-acid biosynthesis</keyword>
<comment type="subunit">
    <text evidence="13">Homotetramer.</text>
</comment>
<dbReference type="InterPro" id="IPR022663">
    <property type="entry name" value="DapB_C"/>
</dbReference>
<dbReference type="PANTHER" id="PTHR20836">
    <property type="entry name" value="DIHYDRODIPICOLINATE REDUCTASE"/>
    <property type="match status" value="1"/>
</dbReference>
<organism evidence="16 17">
    <name type="scientific">Marilutibacter maris</name>
    <dbReference type="NCBI Taxonomy" id="1605891"/>
    <lineage>
        <taxon>Bacteria</taxon>
        <taxon>Pseudomonadati</taxon>
        <taxon>Pseudomonadota</taxon>
        <taxon>Gammaproteobacteria</taxon>
        <taxon>Lysobacterales</taxon>
        <taxon>Lysobacteraceae</taxon>
        <taxon>Marilutibacter</taxon>
    </lineage>
</organism>
<protein>
    <recommendedName>
        <fullName evidence="10 13">4-hydroxy-tetrahydrodipicolinate reductase</fullName>
        <shortName evidence="13">HTPA reductase</shortName>
        <ecNumber evidence="10 13">1.17.1.8</ecNumber>
    </recommendedName>
</protein>
<dbReference type="SUPFAM" id="SSF51735">
    <property type="entry name" value="NAD(P)-binding Rossmann-fold domains"/>
    <property type="match status" value="1"/>
</dbReference>
<comment type="caution">
    <text evidence="13">Was originally thought to be a dihydrodipicolinate reductase (DHDPR), catalyzing the conversion of dihydrodipicolinate to tetrahydrodipicolinate. However, it was shown in E.coli that the substrate of the enzymatic reaction is not dihydrodipicolinate (DHDP) but in fact (2S,4S)-4-hydroxy-2,3,4,5-tetrahydrodipicolinic acid (HTPA), the product released by the DapA-catalyzed reaction.</text>
</comment>
<gene>
    <name evidence="13" type="primary">dapB</name>
    <name evidence="16" type="ORF">FKV24_004640</name>
</gene>
<comment type="subcellular location">
    <subcellularLocation>
        <location evidence="13">Cytoplasm</location>
    </subcellularLocation>
</comment>
<reference evidence="16 17" key="1">
    <citation type="submission" date="2019-10" db="EMBL/GenBank/DDBJ databases">
        <title>Lysobacter alkalisoli sp. nov., isolated from saline-alkaline soil.</title>
        <authorList>
            <person name="Sun J.-Q."/>
        </authorList>
    </citation>
    <scope>NUCLEOTIDE SEQUENCE [LARGE SCALE GENOMIC DNA]</scope>
    <source>
        <strain evidence="16 17">KCTC 42381</strain>
    </source>
</reference>
<dbReference type="AlphaFoldDB" id="A0A508B174"/>
<dbReference type="NCBIfam" id="TIGR00036">
    <property type="entry name" value="dapB"/>
    <property type="match status" value="1"/>
</dbReference>
<dbReference type="InterPro" id="IPR023940">
    <property type="entry name" value="DHDPR_bac"/>
</dbReference>
<dbReference type="SUPFAM" id="SSF55347">
    <property type="entry name" value="Glyceraldehyde-3-phosphate dehydrogenase-like, C-terminal domain"/>
    <property type="match status" value="1"/>
</dbReference>
<sequence>MNQSSDPSQSPSENPPRPVVRLLIHGASGRMGQALLRLAGEREDIAVVAAVARSTPAQRVVDGVPHFSAAELASVPEFDVAIDFSLPQGMAPLLALCEARGCGLVSGTTGLEPEQHAALDATAARIPVLWASNFSLGVAVLDDLVRRAAAALPGWDCDIVESHHVHKKDAPSGTALTLGEAARAGGAEPRYAALRAGDIVGEHMVQFTGLGERIELAHRATSRDIFARGALHVAARLRDRPAGRYRVADLLS</sequence>
<dbReference type="CDD" id="cd02274">
    <property type="entry name" value="DHDPR_N"/>
    <property type="match status" value="1"/>
</dbReference>
<comment type="caution">
    <text evidence="13">Lacks conserved residue(s) required for the propagation of feature annotation.</text>
</comment>
<dbReference type="EMBL" id="VICD02000063">
    <property type="protein sequence ID" value="KAB8196184.1"/>
    <property type="molecule type" value="Genomic_DNA"/>
</dbReference>
<keyword evidence="6 13" id="KW-0560">Oxidoreductase</keyword>
<feature type="domain" description="Dihydrodipicolinate reductase N-terminal" evidence="14">
    <location>
        <begin position="20"/>
        <end position="134"/>
    </location>
</feature>
<dbReference type="Gene3D" id="3.40.50.720">
    <property type="entry name" value="NAD(P)-binding Rossmann-like Domain"/>
    <property type="match status" value="1"/>
</dbReference>
<dbReference type="InterPro" id="IPR000846">
    <property type="entry name" value="DapB_N"/>
</dbReference>
<evidence type="ECO:0000256" key="4">
    <source>
        <dbReference type="ARBA" id="ARBA00022857"/>
    </source>
</evidence>
<dbReference type="Proteomes" id="UP000320431">
    <property type="component" value="Unassembled WGS sequence"/>
</dbReference>
<keyword evidence="8 13" id="KW-0457">Lysine biosynthesis</keyword>
<feature type="active site" description="Proton donor/acceptor" evidence="13">
    <location>
        <position position="163"/>
    </location>
</feature>
<dbReference type="GO" id="GO:0016726">
    <property type="term" value="F:oxidoreductase activity, acting on CH or CH2 groups, NAD or NADP as acceptor"/>
    <property type="evidence" value="ECO:0007669"/>
    <property type="project" value="UniProtKB-UniRule"/>
</dbReference>
<comment type="pathway">
    <text evidence="9 13">Amino-acid biosynthesis; L-lysine biosynthesis via DAP pathway; (S)-tetrahydrodipicolinate from L-aspartate: step 4/4.</text>
</comment>
<comment type="caution">
    <text evidence="16">The sequence shown here is derived from an EMBL/GenBank/DDBJ whole genome shotgun (WGS) entry which is preliminary data.</text>
</comment>
<evidence type="ECO:0000313" key="16">
    <source>
        <dbReference type="EMBL" id="KAB8196184.1"/>
    </source>
</evidence>
<evidence type="ECO:0000256" key="6">
    <source>
        <dbReference type="ARBA" id="ARBA00023002"/>
    </source>
</evidence>
<comment type="catalytic activity">
    <reaction evidence="11 13">
        <text>(S)-2,3,4,5-tetrahydrodipicolinate + NADP(+) + H2O = (2S,4S)-4-hydroxy-2,3,4,5-tetrahydrodipicolinate + NADPH + H(+)</text>
        <dbReference type="Rhea" id="RHEA:35331"/>
        <dbReference type="ChEBI" id="CHEBI:15377"/>
        <dbReference type="ChEBI" id="CHEBI:15378"/>
        <dbReference type="ChEBI" id="CHEBI:16845"/>
        <dbReference type="ChEBI" id="CHEBI:57783"/>
        <dbReference type="ChEBI" id="CHEBI:58349"/>
        <dbReference type="ChEBI" id="CHEBI:67139"/>
        <dbReference type="EC" id="1.17.1.8"/>
    </reaction>
</comment>
<evidence type="ECO:0000256" key="3">
    <source>
        <dbReference type="ARBA" id="ARBA00022605"/>
    </source>
</evidence>
<keyword evidence="5 13" id="KW-0220">Diaminopimelate biosynthesis</keyword>
<feature type="domain" description="Dihydrodipicolinate reductase C-terminal" evidence="15">
    <location>
        <begin position="137"/>
        <end position="251"/>
    </location>
</feature>
<feature type="binding site" evidence="13">
    <location>
        <begin position="131"/>
        <end position="134"/>
    </location>
    <ligand>
        <name>NAD(+)</name>
        <dbReference type="ChEBI" id="CHEBI:57540"/>
    </ligand>
</feature>
<dbReference type="GO" id="GO:0050661">
    <property type="term" value="F:NADP binding"/>
    <property type="evidence" value="ECO:0007669"/>
    <property type="project" value="UniProtKB-UniRule"/>
</dbReference>
<evidence type="ECO:0000256" key="9">
    <source>
        <dbReference type="ARBA" id="ARBA00037922"/>
    </source>
</evidence>
<evidence type="ECO:0000256" key="1">
    <source>
        <dbReference type="ARBA" id="ARBA00006642"/>
    </source>
</evidence>
<feature type="binding site" evidence="13">
    <location>
        <begin position="26"/>
        <end position="31"/>
    </location>
    <ligand>
        <name>NAD(+)</name>
        <dbReference type="ChEBI" id="CHEBI:57540"/>
    </ligand>
</feature>
<evidence type="ECO:0000256" key="10">
    <source>
        <dbReference type="ARBA" id="ARBA00038983"/>
    </source>
</evidence>
<comment type="similarity">
    <text evidence="1 13">Belongs to the DapB family.</text>
</comment>
<comment type="catalytic activity">
    <reaction evidence="12 13">
        <text>(S)-2,3,4,5-tetrahydrodipicolinate + NAD(+) + H2O = (2S,4S)-4-hydroxy-2,3,4,5-tetrahydrodipicolinate + NADH + H(+)</text>
        <dbReference type="Rhea" id="RHEA:35323"/>
        <dbReference type="ChEBI" id="CHEBI:15377"/>
        <dbReference type="ChEBI" id="CHEBI:15378"/>
        <dbReference type="ChEBI" id="CHEBI:16845"/>
        <dbReference type="ChEBI" id="CHEBI:57540"/>
        <dbReference type="ChEBI" id="CHEBI:57945"/>
        <dbReference type="ChEBI" id="CHEBI:67139"/>
        <dbReference type="EC" id="1.17.1.8"/>
    </reaction>
</comment>
<keyword evidence="2 13" id="KW-0963">Cytoplasm</keyword>
<evidence type="ECO:0000256" key="11">
    <source>
        <dbReference type="ARBA" id="ARBA00049080"/>
    </source>
</evidence>
<dbReference type="InterPro" id="IPR022664">
    <property type="entry name" value="DapB_N_CS"/>
</dbReference>
<evidence type="ECO:0000259" key="15">
    <source>
        <dbReference type="Pfam" id="PF05173"/>
    </source>
</evidence>
<evidence type="ECO:0000256" key="13">
    <source>
        <dbReference type="HAMAP-Rule" id="MF_00102"/>
    </source>
</evidence>
<dbReference type="EC" id="1.17.1.8" evidence="10 13"/>
<keyword evidence="4 13" id="KW-0521">NADP</keyword>
<dbReference type="InterPro" id="IPR036291">
    <property type="entry name" value="NAD(P)-bd_dom_sf"/>
</dbReference>
<dbReference type="GO" id="GO:0008839">
    <property type="term" value="F:4-hydroxy-tetrahydrodipicolinate reductase"/>
    <property type="evidence" value="ECO:0007669"/>
    <property type="project" value="UniProtKB-UniRule"/>
</dbReference>
<accession>A0A508B174</accession>
<evidence type="ECO:0000256" key="7">
    <source>
        <dbReference type="ARBA" id="ARBA00023027"/>
    </source>
</evidence>
<keyword evidence="7 13" id="KW-0520">NAD</keyword>